<dbReference type="EMBL" id="MU853280">
    <property type="protein sequence ID" value="KAK4118162.1"/>
    <property type="molecule type" value="Genomic_DNA"/>
</dbReference>
<reference evidence="1" key="1">
    <citation type="journal article" date="2023" name="Mol. Phylogenet. Evol.">
        <title>Genome-scale phylogeny and comparative genomics of the fungal order Sordariales.</title>
        <authorList>
            <person name="Hensen N."/>
            <person name="Bonometti L."/>
            <person name="Westerberg I."/>
            <person name="Brannstrom I.O."/>
            <person name="Guillou S."/>
            <person name="Cros-Aarteil S."/>
            <person name="Calhoun S."/>
            <person name="Haridas S."/>
            <person name="Kuo A."/>
            <person name="Mondo S."/>
            <person name="Pangilinan J."/>
            <person name="Riley R."/>
            <person name="LaButti K."/>
            <person name="Andreopoulos B."/>
            <person name="Lipzen A."/>
            <person name="Chen C."/>
            <person name="Yan M."/>
            <person name="Daum C."/>
            <person name="Ng V."/>
            <person name="Clum A."/>
            <person name="Steindorff A."/>
            <person name="Ohm R.A."/>
            <person name="Martin F."/>
            <person name="Silar P."/>
            <person name="Natvig D.O."/>
            <person name="Lalanne C."/>
            <person name="Gautier V."/>
            <person name="Ament-Velasquez S.L."/>
            <person name="Kruys A."/>
            <person name="Hutchinson M.I."/>
            <person name="Powell A.J."/>
            <person name="Barry K."/>
            <person name="Miller A.N."/>
            <person name="Grigoriev I.V."/>
            <person name="Debuchy R."/>
            <person name="Gladieux P."/>
            <person name="Hiltunen Thoren M."/>
            <person name="Johannesson H."/>
        </authorList>
    </citation>
    <scope>NUCLEOTIDE SEQUENCE</scope>
    <source>
        <strain evidence="1">CBS 731.68</strain>
    </source>
</reference>
<organism evidence="1 2">
    <name type="scientific">Parathielavia appendiculata</name>
    <dbReference type="NCBI Taxonomy" id="2587402"/>
    <lineage>
        <taxon>Eukaryota</taxon>
        <taxon>Fungi</taxon>
        <taxon>Dikarya</taxon>
        <taxon>Ascomycota</taxon>
        <taxon>Pezizomycotina</taxon>
        <taxon>Sordariomycetes</taxon>
        <taxon>Sordariomycetidae</taxon>
        <taxon>Sordariales</taxon>
        <taxon>Chaetomiaceae</taxon>
        <taxon>Parathielavia</taxon>
    </lineage>
</organism>
<sequence length="63" mass="6848">MALASPAHCAHLFVMIKSDNTLIPMDLRNLVLRPCLVHLGMSILSVAHVPELYEGGLNRAPSL</sequence>
<gene>
    <name evidence="1" type="ORF">N657DRAFT_651575</name>
</gene>
<evidence type="ECO:0000313" key="2">
    <source>
        <dbReference type="Proteomes" id="UP001302602"/>
    </source>
</evidence>
<dbReference type="RefSeq" id="XP_062641935.1">
    <property type="nucleotide sequence ID" value="XM_062794191.1"/>
</dbReference>
<keyword evidence="2" id="KW-1185">Reference proteome</keyword>
<protein>
    <submittedName>
        <fullName evidence="1">Uncharacterized protein</fullName>
    </submittedName>
</protein>
<proteinExistence type="predicted"/>
<accession>A0AAN6YYA3</accession>
<dbReference type="Proteomes" id="UP001302602">
    <property type="component" value="Unassembled WGS sequence"/>
</dbReference>
<name>A0AAN6YYA3_9PEZI</name>
<comment type="caution">
    <text evidence="1">The sequence shown here is derived from an EMBL/GenBank/DDBJ whole genome shotgun (WGS) entry which is preliminary data.</text>
</comment>
<dbReference type="AlphaFoldDB" id="A0AAN6YYA3"/>
<evidence type="ECO:0000313" key="1">
    <source>
        <dbReference type="EMBL" id="KAK4118162.1"/>
    </source>
</evidence>
<dbReference type="GeneID" id="87830960"/>
<reference evidence="1" key="2">
    <citation type="submission" date="2023-05" db="EMBL/GenBank/DDBJ databases">
        <authorList>
            <consortium name="Lawrence Berkeley National Laboratory"/>
            <person name="Steindorff A."/>
            <person name="Hensen N."/>
            <person name="Bonometti L."/>
            <person name="Westerberg I."/>
            <person name="Brannstrom I.O."/>
            <person name="Guillou S."/>
            <person name="Cros-Aarteil S."/>
            <person name="Calhoun S."/>
            <person name="Haridas S."/>
            <person name="Kuo A."/>
            <person name="Mondo S."/>
            <person name="Pangilinan J."/>
            <person name="Riley R."/>
            <person name="Labutti K."/>
            <person name="Andreopoulos B."/>
            <person name="Lipzen A."/>
            <person name="Chen C."/>
            <person name="Yanf M."/>
            <person name="Daum C."/>
            <person name="Ng V."/>
            <person name="Clum A."/>
            <person name="Ohm R."/>
            <person name="Martin F."/>
            <person name="Silar P."/>
            <person name="Natvig D."/>
            <person name="Lalanne C."/>
            <person name="Gautier V."/>
            <person name="Ament-Velasquez S.L."/>
            <person name="Kruys A."/>
            <person name="Hutchinson M.I."/>
            <person name="Powell A.J."/>
            <person name="Barry K."/>
            <person name="Miller A.N."/>
            <person name="Grigoriev I.V."/>
            <person name="Debuchy R."/>
            <person name="Gladieux P."/>
            <person name="Thoren M.H."/>
            <person name="Johannesson H."/>
        </authorList>
    </citation>
    <scope>NUCLEOTIDE SEQUENCE</scope>
    <source>
        <strain evidence="1">CBS 731.68</strain>
    </source>
</reference>